<dbReference type="InterPro" id="IPR011856">
    <property type="entry name" value="tRNA_endonuc-like_dom_sf"/>
</dbReference>
<accession>A0A919USR9</accession>
<dbReference type="GO" id="GO:0004519">
    <property type="term" value="F:endonuclease activity"/>
    <property type="evidence" value="ECO:0007669"/>
    <property type="project" value="InterPro"/>
</dbReference>
<dbReference type="GO" id="GO:0009307">
    <property type="term" value="P:DNA restriction-modification system"/>
    <property type="evidence" value="ECO:0007669"/>
    <property type="project" value="InterPro"/>
</dbReference>
<evidence type="ECO:0000259" key="2">
    <source>
        <dbReference type="Pfam" id="PF04471"/>
    </source>
</evidence>
<sequence length="82" mass="9218">MQALLRDRRRRRGAGLPRGLANSFAGHTGVLVTSGRLTRQARTEALDARQPLLLVERDRLADWLISPDPLLEFRGNNWNSVA</sequence>
<name>A0A919USR9_9ACTN</name>
<dbReference type="Pfam" id="PF04471">
    <property type="entry name" value="Mrr_cat"/>
    <property type="match status" value="1"/>
</dbReference>
<proteinExistence type="predicted"/>
<dbReference type="AlphaFoldDB" id="A0A919USR9"/>
<dbReference type="Gene3D" id="3.40.1350.10">
    <property type="match status" value="1"/>
</dbReference>
<comment type="caution">
    <text evidence="3">The sequence shown here is derived from an EMBL/GenBank/DDBJ whole genome shotgun (WGS) entry which is preliminary data.</text>
</comment>
<gene>
    <name evidence="3" type="ORF">Aph01nite_72630</name>
</gene>
<keyword evidence="4" id="KW-1185">Reference proteome</keyword>
<dbReference type="GO" id="GO:0003677">
    <property type="term" value="F:DNA binding"/>
    <property type="evidence" value="ECO:0007669"/>
    <property type="project" value="InterPro"/>
</dbReference>
<reference evidence="3" key="1">
    <citation type="submission" date="2021-01" db="EMBL/GenBank/DDBJ databases">
        <title>Whole genome shotgun sequence of Acrocarpospora phusangensis NBRC 108782.</title>
        <authorList>
            <person name="Komaki H."/>
            <person name="Tamura T."/>
        </authorList>
    </citation>
    <scope>NUCLEOTIDE SEQUENCE</scope>
    <source>
        <strain evidence="3">NBRC 108782</strain>
    </source>
</reference>
<dbReference type="EMBL" id="BOOA01000102">
    <property type="protein sequence ID" value="GIH28953.1"/>
    <property type="molecule type" value="Genomic_DNA"/>
</dbReference>
<dbReference type="InterPro" id="IPR007560">
    <property type="entry name" value="Restrct_endonuc_IV_Mrr"/>
</dbReference>
<dbReference type="RefSeq" id="WP_239162248.1">
    <property type="nucleotide sequence ID" value="NZ_BOOA01000102.1"/>
</dbReference>
<protein>
    <recommendedName>
        <fullName evidence="2">Restriction endonuclease type IV Mrr domain-containing protein</fullName>
    </recommendedName>
</protein>
<dbReference type="Proteomes" id="UP000640052">
    <property type="component" value="Unassembled WGS sequence"/>
</dbReference>
<feature type="domain" description="Restriction endonuclease type IV Mrr" evidence="2">
    <location>
        <begin position="22"/>
        <end position="64"/>
    </location>
</feature>
<feature type="region of interest" description="Disordered" evidence="1">
    <location>
        <begin position="1"/>
        <end position="20"/>
    </location>
</feature>
<evidence type="ECO:0000256" key="1">
    <source>
        <dbReference type="SAM" id="MobiDB-lite"/>
    </source>
</evidence>
<evidence type="ECO:0000313" key="3">
    <source>
        <dbReference type="EMBL" id="GIH28953.1"/>
    </source>
</evidence>
<evidence type="ECO:0000313" key="4">
    <source>
        <dbReference type="Proteomes" id="UP000640052"/>
    </source>
</evidence>
<organism evidence="3 4">
    <name type="scientific">Acrocarpospora phusangensis</name>
    <dbReference type="NCBI Taxonomy" id="1070424"/>
    <lineage>
        <taxon>Bacteria</taxon>
        <taxon>Bacillati</taxon>
        <taxon>Actinomycetota</taxon>
        <taxon>Actinomycetes</taxon>
        <taxon>Streptosporangiales</taxon>
        <taxon>Streptosporangiaceae</taxon>
        <taxon>Acrocarpospora</taxon>
    </lineage>
</organism>